<organism evidence="1 2">
    <name type="scientific">Phyllobacterium bourgognense</name>
    <dbReference type="NCBI Taxonomy" id="314236"/>
    <lineage>
        <taxon>Bacteria</taxon>
        <taxon>Pseudomonadati</taxon>
        <taxon>Pseudomonadota</taxon>
        <taxon>Alphaproteobacteria</taxon>
        <taxon>Hyphomicrobiales</taxon>
        <taxon>Phyllobacteriaceae</taxon>
        <taxon>Phyllobacterium</taxon>
    </lineage>
</organism>
<proteinExistence type="predicted"/>
<dbReference type="AlphaFoldDB" id="A0A368YSV4"/>
<name>A0A368YSV4_9HYPH</name>
<evidence type="ECO:0000313" key="2">
    <source>
        <dbReference type="Proteomes" id="UP000253324"/>
    </source>
</evidence>
<reference evidence="1 2" key="1">
    <citation type="submission" date="2018-07" db="EMBL/GenBank/DDBJ databases">
        <title>Genomic Encyclopedia of Type Strains, Phase III (KMG-III): the genomes of soil and plant-associated and newly described type strains.</title>
        <authorList>
            <person name="Whitman W."/>
        </authorList>
    </citation>
    <scope>NUCLEOTIDE SEQUENCE [LARGE SCALE GENOMIC DNA]</scope>
    <source>
        <strain evidence="1 2">31-25a</strain>
    </source>
</reference>
<sequence>MLYLEMLSVDPGATGDPLRIERRSLGRCDRGWHHKLGDARLDFRKRFGREGQLGASEKCRPLDLLCLGNDEIIPFMEQDEAGYSFLSETAPEEPHEFDAILELSDGDRLNILPFRMVGPDHHHRLQDSGYLS</sequence>
<comment type="caution">
    <text evidence="1">The sequence shown here is derived from an EMBL/GenBank/DDBJ whole genome shotgun (WGS) entry which is preliminary data.</text>
</comment>
<evidence type="ECO:0000313" key="1">
    <source>
        <dbReference type="EMBL" id="RCW82346.1"/>
    </source>
</evidence>
<protein>
    <submittedName>
        <fullName evidence="1">Uncharacterized protein</fullName>
    </submittedName>
</protein>
<dbReference type="Proteomes" id="UP000253324">
    <property type="component" value="Unassembled WGS sequence"/>
</dbReference>
<dbReference type="RefSeq" id="WP_147274660.1">
    <property type="nucleotide sequence ID" value="NZ_QPJM01000008.1"/>
</dbReference>
<dbReference type="OrthoDB" id="9809646at2"/>
<keyword evidence="2" id="KW-1185">Reference proteome</keyword>
<accession>A0A368YSV4</accession>
<gene>
    <name evidence="1" type="ORF">C7476_108160</name>
</gene>
<dbReference type="EMBL" id="QPJM01000008">
    <property type="protein sequence ID" value="RCW82346.1"/>
    <property type="molecule type" value="Genomic_DNA"/>
</dbReference>